<evidence type="ECO:0000313" key="2">
    <source>
        <dbReference type="EMBL" id="MXU92186.1"/>
    </source>
</evidence>
<evidence type="ECO:0000256" key="1">
    <source>
        <dbReference type="SAM" id="SignalP"/>
    </source>
</evidence>
<name>A0A6B0UR85_IXORI</name>
<accession>A0A6B0UR85</accession>
<feature type="signal peptide" evidence="1">
    <location>
        <begin position="1"/>
        <end position="24"/>
    </location>
</feature>
<sequence>MVARNCGILICEWMFLFRVGNCVANGDWFLEPNRFKDHELLRNLFIGDGFGDDDLAKNRPIPHPFWEMSAKKLFCSKNRIASVAKSPSWSQFICVLFAGALLKPLGHRTHVRVYSLGAAISTALDRILTA</sequence>
<proteinExistence type="predicted"/>
<dbReference type="AlphaFoldDB" id="A0A6B0UR85"/>
<dbReference type="EMBL" id="GIFC01010103">
    <property type="protein sequence ID" value="MXU92186.1"/>
    <property type="molecule type" value="Transcribed_RNA"/>
</dbReference>
<keyword evidence="1" id="KW-0732">Signal</keyword>
<organism evidence="2">
    <name type="scientific">Ixodes ricinus</name>
    <name type="common">Common tick</name>
    <name type="synonym">Acarus ricinus</name>
    <dbReference type="NCBI Taxonomy" id="34613"/>
    <lineage>
        <taxon>Eukaryota</taxon>
        <taxon>Metazoa</taxon>
        <taxon>Ecdysozoa</taxon>
        <taxon>Arthropoda</taxon>
        <taxon>Chelicerata</taxon>
        <taxon>Arachnida</taxon>
        <taxon>Acari</taxon>
        <taxon>Parasitiformes</taxon>
        <taxon>Ixodida</taxon>
        <taxon>Ixodoidea</taxon>
        <taxon>Ixodidae</taxon>
        <taxon>Ixodinae</taxon>
        <taxon>Ixodes</taxon>
    </lineage>
</organism>
<feature type="chain" id="PRO_5025591732" evidence="1">
    <location>
        <begin position="25"/>
        <end position="130"/>
    </location>
</feature>
<reference evidence="2" key="1">
    <citation type="submission" date="2019-12" db="EMBL/GenBank/DDBJ databases">
        <title>An insight into the sialome of adult female Ixodes ricinus ticks feeding for 6 days.</title>
        <authorList>
            <person name="Perner J."/>
            <person name="Ribeiro J.M.C."/>
        </authorList>
    </citation>
    <scope>NUCLEOTIDE SEQUENCE</scope>
    <source>
        <strain evidence="2">Semi-engorged</strain>
        <tissue evidence="2">Salivary glands</tissue>
    </source>
</reference>
<protein>
    <submittedName>
        <fullName evidence="2">Putative secreted protein</fullName>
    </submittedName>
</protein>